<dbReference type="InterPro" id="IPR002048">
    <property type="entry name" value="EF_hand_dom"/>
</dbReference>
<feature type="domain" description="EF-hand" evidence="2">
    <location>
        <begin position="66"/>
        <end position="101"/>
    </location>
</feature>
<sequence length="154" mass="16542">MNRFVAGAAACLLLVTAGLFWWQIRAEKAGPAATPQPPVAAQADEKLPEGDGNAMGAAPPMPPEASEKDREAKRFDRYDRNRDGIITRTEMMASRTKAFKKLDTDGNNLLSFEEWAVATSDRFAGADGNGDGKLTRAEFAATAPKPAAKPKCKC</sequence>
<dbReference type="Pfam" id="PF13202">
    <property type="entry name" value="EF-hand_5"/>
    <property type="match status" value="3"/>
</dbReference>
<accession>A0A7W6BHV8</accession>
<reference evidence="3 4" key="1">
    <citation type="submission" date="2020-08" db="EMBL/GenBank/DDBJ databases">
        <title>Genomic Encyclopedia of Type Strains, Phase IV (KMG-IV): sequencing the most valuable type-strain genomes for metagenomic binning, comparative biology and taxonomic classification.</title>
        <authorList>
            <person name="Goeker M."/>
        </authorList>
    </citation>
    <scope>NUCLEOTIDE SEQUENCE [LARGE SCALE GENOMIC DNA]</scope>
    <source>
        <strain evidence="3 4">DSM 26189</strain>
    </source>
</reference>
<dbReference type="EMBL" id="JACIDT010000010">
    <property type="protein sequence ID" value="MBB3927213.1"/>
    <property type="molecule type" value="Genomic_DNA"/>
</dbReference>
<dbReference type="SUPFAM" id="SSF47473">
    <property type="entry name" value="EF-hand"/>
    <property type="match status" value="1"/>
</dbReference>
<dbReference type="InterPro" id="IPR018247">
    <property type="entry name" value="EF_Hand_1_Ca_BS"/>
</dbReference>
<evidence type="ECO:0000313" key="4">
    <source>
        <dbReference type="Proteomes" id="UP000571950"/>
    </source>
</evidence>
<dbReference type="RefSeq" id="WP_188072715.1">
    <property type="nucleotide sequence ID" value="NZ_BSPS01000013.1"/>
</dbReference>
<dbReference type="GO" id="GO:0005509">
    <property type="term" value="F:calcium ion binding"/>
    <property type="evidence" value="ECO:0007669"/>
    <property type="project" value="InterPro"/>
</dbReference>
<comment type="caution">
    <text evidence="3">The sequence shown here is derived from an EMBL/GenBank/DDBJ whole genome shotgun (WGS) entry which is preliminary data.</text>
</comment>
<keyword evidence="4" id="KW-1185">Reference proteome</keyword>
<feature type="compositionally biased region" description="Basic and acidic residues" evidence="1">
    <location>
        <begin position="65"/>
        <end position="80"/>
    </location>
</feature>
<gene>
    <name evidence="3" type="ORF">GGR43_002936</name>
</gene>
<evidence type="ECO:0000256" key="1">
    <source>
        <dbReference type="SAM" id="MobiDB-lite"/>
    </source>
</evidence>
<dbReference type="Proteomes" id="UP000571950">
    <property type="component" value="Unassembled WGS sequence"/>
</dbReference>
<proteinExistence type="predicted"/>
<dbReference type="Gene3D" id="1.10.238.10">
    <property type="entry name" value="EF-hand"/>
    <property type="match status" value="1"/>
</dbReference>
<dbReference type="PROSITE" id="PS50222">
    <property type="entry name" value="EF_HAND_2"/>
    <property type="match status" value="1"/>
</dbReference>
<dbReference type="InterPro" id="IPR011992">
    <property type="entry name" value="EF-hand-dom_pair"/>
</dbReference>
<protein>
    <recommendedName>
        <fullName evidence="2">EF-hand domain-containing protein</fullName>
    </recommendedName>
</protein>
<dbReference type="AlphaFoldDB" id="A0A7W6BHV8"/>
<dbReference type="PROSITE" id="PS00018">
    <property type="entry name" value="EF_HAND_1"/>
    <property type="match status" value="3"/>
</dbReference>
<evidence type="ECO:0000259" key="2">
    <source>
        <dbReference type="PROSITE" id="PS50222"/>
    </source>
</evidence>
<organism evidence="3 4">
    <name type="scientific">Sphingobium jiangsuense</name>
    <dbReference type="NCBI Taxonomy" id="870476"/>
    <lineage>
        <taxon>Bacteria</taxon>
        <taxon>Pseudomonadati</taxon>
        <taxon>Pseudomonadota</taxon>
        <taxon>Alphaproteobacteria</taxon>
        <taxon>Sphingomonadales</taxon>
        <taxon>Sphingomonadaceae</taxon>
        <taxon>Sphingobium</taxon>
    </lineage>
</organism>
<feature type="region of interest" description="Disordered" evidence="1">
    <location>
        <begin position="31"/>
        <end position="80"/>
    </location>
</feature>
<name>A0A7W6BHV8_9SPHN</name>
<evidence type="ECO:0000313" key="3">
    <source>
        <dbReference type="EMBL" id="MBB3927213.1"/>
    </source>
</evidence>